<evidence type="ECO:0000256" key="5">
    <source>
        <dbReference type="ARBA" id="ARBA00022432"/>
    </source>
</evidence>
<dbReference type="EC" id="5.3.1.1" evidence="3 9"/>
<evidence type="ECO:0000256" key="2">
    <source>
        <dbReference type="ARBA" id="ARBA00007422"/>
    </source>
</evidence>
<dbReference type="PANTHER" id="PTHR21139:SF42">
    <property type="entry name" value="TRIOSEPHOSPHATE ISOMERASE"/>
    <property type="match status" value="1"/>
</dbReference>
<dbReference type="CDD" id="cd00311">
    <property type="entry name" value="TIM"/>
    <property type="match status" value="1"/>
</dbReference>
<evidence type="ECO:0000256" key="6">
    <source>
        <dbReference type="ARBA" id="ARBA00022490"/>
    </source>
</evidence>
<accession>A0AAF0YJW8</accession>
<dbReference type="InterPro" id="IPR000652">
    <property type="entry name" value="Triosephosphate_isomerase"/>
</dbReference>
<evidence type="ECO:0000256" key="3">
    <source>
        <dbReference type="ARBA" id="ARBA00011940"/>
    </source>
</evidence>
<dbReference type="GO" id="GO:0006094">
    <property type="term" value="P:gluconeogenesis"/>
    <property type="evidence" value="ECO:0007669"/>
    <property type="project" value="UniProtKB-UniRule"/>
</dbReference>
<protein>
    <recommendedName>
        <fullName evidence="4 9">Triosephosphate isomerase</fullName>
        <shortName evidence="9">TIM</shortName>
        <shortName evidence="9">TPI</shortName>
        <ecNumber evidence="3 9">5.3.1.1</ecNumber>
    </recommendedName>
    <alternativeName>
        <fullName evidence="9">Triose-phosphate isomerase</fullName>
    </alternativeName>
</protein>
<name>A0AAF0YJW8_9STAP</name>
<feature type="binding site" evidence="9">
    <location>
        <position position="171"/>
    </location>
    <ligand>
        <name>substrate</name>
    </ligand>
</feature>
<sequence>MRTPFIAGNWKMHKTVNEAEAFLKELLTKDLPSGVDAAICAPFIHLDRLVQATNDKVGIGAENGHFEAQGAFTGEVSIDSLSDLGVDYVIIGHSERREMFNETDESVNKKVLKALEKDVVPIVCCGETLEERENETYIEKITTQIEKAFKDVDAEDAKKIVVAYEPIWAIGTGKSATSEDANKMCQLVRETIEKTFNTEISEAVRIQYGGLVKPENIKEYMSEPHIDGALVGGASLEVESFVALLEGAHNA</sequence>
<comment type="pathway">
    <text evidence="9 10">Carbohydrate biosynthesis; gluconeogenesis.</text>
</comment>
<evidence type="ECO:0000313" key="11">
    <source>
        <dbReference type="EMBL" id="WOS96010.1"/>
    </source>
</evidence>
<comment type="pathway">
    <text evidence="1 9 10">Carbohydrate degradation; glycolysis; D-glyceraldehyde 3-phosphate from glycerone phosphate: step 1/1.</text>
</comment>
<dbReference type="NCBIfam" id="TIGR00419">
    <property type="entry name" value="tim"/>
    <property type="match status" value="1"/>
</dbReference>
<comment type="subunit">
    <text evidence="9 10">Homodimer.</text>
</comment>
<dbReference type="SUPFAM" id="SSF51351">
    <property type="entry name" value="Triosephosphate isomerase (TIM)"/>
    <property type="match status" value="1"/>
</dbReference>
<comment type="similarity">
    <text evidence="2 9 10">Belongs to the triosephosphate isomerase family.</text>
</comment>
<keyword evidence="8 9" id="KW-0413">Isomerase</keyword>
<dbReference type="PROSITE" id="PS51440">
    <property type="entry name" value="TIM_2"/>
    <property type="match status" value="1"/>
</dbReference>
<dbReference type="Proteomes" id="UP000243626">
    <property type="component" value="Chromosome"/>
</dbReference>
<dbReference type="InterPro" id="IPR013785">
    <property type="entry name" value="Aldolase_TIM"/>
</dbReference>
<dbReference type="GO" id="GO:0004807">
    <property type="term" value="F:triose-phosphate isomerase activity"/>
    <property type="evidence" value="ECO:0007669"/>
    <property type="project" value="UniProtKB-UniRule"/>
</dbReference>
<dbReference type="GO" id="GO:0006096">
    <property type="term" value="P:glycolytic process"/>
    <property type="evidence" value="ECO:0007669"/>
    <property type="project" value="UniProtKB-UniRule"/>
</dbReference>
<feature type="active site" description="Electrophile" evidence="9">
    <location>
        <position position="93"/>
    </location>
</feature>
<evidence type="ECO:0000256" key="10">
    <source>
        <dbReference type="RuleBase" id="RU363013"/>
    </source>
</evidence>
<feature type="active site" description="Proton acceptor" evidence="9">
    <location>
        <position position="165"/>
    </location>
</feature>
<evidence type="ECO:0000256" key="7">
    <source>
        <dbReference type="ARBA" id="ARBA00023152"/>
    </source>
</evidence>
<dbReference type="PANTHER" id="PTHR21139">
    <property type="entry name" value="TRIOSEPHOSPHATE ISOMERASE"/>
    <property type="match status" value="1"/>
</dbReference>
<dbReference type="AlphaFoldDB" id="A0AAF0YJW8"/>
<dbReference type="Pfam" id="PF00121">
    <property type="entry name" value="TIM"/>
    <property type="match status" value="1"/>
</dbReference>
<reference evidence="12" key="1">
    <citation type="submission" date="2017-09" db="EMBL/GenBank/DDBJ databases">
        <title>Bacterial strain isolated from the female urinary microbiota.</title>
        <authorList>
            <person name="Thomas-White K."/>
            <person name="Kumar N."/>
            <person name="Forster S."/>
            <person name="Putonti C."/>
            <person name="Lawley T."/>
            <person name="Wolfe A.J."/>
        </authorList>
    </citation>
    <scope>NUCLEOTIDE SEQUENCE [LARGE SCALE GENOMIC DNA]</scope>
    <source>
        <strain evidence="12">UMB0959</strain>
    </source>
</reference>
<gene>
    <name evidence="9 11" type="primary">tpiA</name>
    <name evidence="11" type="ORF">CJ229_007970</name>
</gene>
<keyword evidence="5 9" id="KW-0312">Gluconeogenesis</keyword>
<dbReference type="FunFam" id="3.20.20.70:FF:000016">
    <property type="entry name" value="Triosephosphate isomerase"/>
    <property type="match status" value="1"/>
</dbReference>
<comment type="subcellular location">
    <subcellularLocation>
        <location evidence="9 10">Cytoplasm</location>
    </subcellularLocation>
</comment>
<dbReference type="GO" id="GO:0005829">
    <property type="term" value="C:cytosol"/>
    <property type="evidence" value="ECO:0007669"/>
    <property type="project" value="TreeGrafter"/>
</dbReference>
<organism evidence="11 12">
    <name type="scientific">Nosocomiicoccus massiliensis</name>
    <dbReference type="NCBI Taxonomy" id="1232430"/>
    <lineage>
        <taxon>Bacteria</taxon>
        <taxon>Bacillati</taxon>
        <taxon>Bacillota</taxon>
        <taxon>Bacilli</taxon>
        <taxon>Bacillales</taxon>
        <taxon>Staphylococcaceae</taxon>
        <taxon>Nosocomiicoccus</taxon>
    </lineage>
</organism>
<comment type="caution">
    <text evidence="9">Lacks conserved residue(s) required for the propagation of feature annotation.</text>
</comment>
<dbReference type="EMBL" id="CP136964">
    <property type="protein sequence ID" value="WOS96010.1"/>
    <property type="molecule type" value="Genomic_DNA"/>
</dbReference>
<dbReference type="HAMAP" id="MF_00147_B">
    <property type="entry name" value="TIM_B"/>
    <property type="match status" value="1"/>
</dbReference>
<evidence type="ECO:0000256" key="4">
    <source>
        <dbReference type="ARBA" id="ARBA00019397"/>
    </source>
</evidence>
<evidence type="ECO:0000313" key="12">
    <source>
        <dbReference type="Proteomes" id="UP000243626"/>
    </source>
</evidence>
<evidence type="ECO:0000256" key="8">
    <source>
        <dbReference type="ARBA" id="ARBA00023235"/>
    </source>
</evidence>
<evidence type="ECO:0000256" key="1">
    <source>
        <dbReference type="ARBA" id="ARBA00004680"/>
    </source>
</evidence>
<keyword evidence="12" id="KW-1185">Reference proteome</keyword>
<dbReference type="Gene3D" id="3.20.20.70">
    <property type="entry name" value="Aldolase class I"/>
    <property type="match status" value="1"/>
</dbReference>
<dbReference type="PROSITE" id="PS00171">
    <property type="entry name" value="TIM_1"/>
    <property type="match status" value="1"/>
</dbReference>
<dbReference type="GO" id="GO:0019563">
    <property type="term" value="P:glycerol catabolic process"/>
    <property type="evidence" value="ECO:0007669"/>
    <property type="project" value="TreeGrafter"/>
</dbReference>
<evidence type="ECO:0000256" key="9">
    <source>
        <dbReference type="HAMAP-Rule" id="MF_00147"/>
    </source>
</evidence>
<dbReference type="GO" id="GO:0046166">
    <property type="term" value="P:glyceraldehyde-3-phosphate biosynthetic process"/>
    <property type="evidence" value="ECO:0007669"/>
    <property type="project" value="TreeGrafter"/>
</dbReference>
<comment type="function">
    <text evidence="9">Involved in the gluconeogenesis. Catalyzes stereospecifically the conversion of dihydroxyacetone phosphate (DHAP) to D-glyceraldehyde-3-phosphate (G3P).</text>
</comment>
<dbReference type="KEGG" id="nmy:CJ229_007970"/>
<dbReference type="InterPro" id="IPR022896">
    <property type="entry name" value="TrioseP_Isoase_bac/euk"/>
</dbReference>
<dbReference type="InterPro" id="IPR035990">
    <property type="entry name" value="TIM_sf"/>
</dbReference>
<dbReference type="InterPro" id="IPR020861">
    <property type="entry name" value="Triosephosphate_isomerase_AS"/>
</dbReference>
<keyword evidence="7 9" id="KW-0324">Glycolysis</keyword>
<keyword evidence="6 9" id="KW-0963">Cytoplasm</keyword>
<feature type="binding site" evidence="9">
    <location>
        <begin position="9"/>
        <end position="11"/>
    </location>
    <ligand>
        <name>substrate</name>
    </ligand>
</feature>
<proteinExistence type="inferred from homology"/>
<dbReference type="RefSeq" id="WP_317846562.1">
    <property type="nucleotide sequence ID" value="NZ_CP136964.1"/>
</dbReference>
<feature type="binding site" evidence="9">
    <location>
        <begin position="232"/>
        <end position="233"/>
    </location>
    <ligand>
        <name>substrate</name>
    </ligand>
</feature>
<comment type="catalytic activity">
    <reaction evidence="9 10">
        <text>D-glyceraldehyde 3-phosphate = dihydroxyacetone phosphate</text>
        <dbReference type="Rhea" id="RHEA:18585"/>
        <dbReference type="ChEBI" id="CHEBI:57642"/>
        <dbReference type="ChEBI" id="CHEBI:59776"/>
        <dbReference type="EC" id="5.3.1.1"/>
    </reaction>
</comment>